<evidence type="ECO:0000313" key="5">
    <source>
        <dbReference type="Proteomes" id="UP000626092"/>
    </source>
</evidence>
<dbReference type="AlphaFoldDB" id="A0A834L697"/>
<evidence type="ECO:0000256" key="1">
    <source>
        <dbReference type="SAM" id="MobiDB-lite"/>
    </source>
</evidence>
<feature type="compositionally biased region" description="Polar residues" evidence="1">
    <location>
        <begin position="29"/>
        <end position="42"/>
    </location>
</feature>
<sequence>MAAAAAIYFQRHLRSQRVPAPQPREAAANQLSPSNSHKTAATQPDNEGIVTIAAVLLKLLLLLTVVLTATAVMVAVICYFSVTSIGCFAAGITDAGSGRTATQGCKFMATVPKTTWCILKQQTVVPTAASAVALSLGVPFPQKVRSPDKASANTMHKVGIKTSHIMDFAAQQSGGYDKVGYTQKDLFNHFTGQRKIEVTDGDAEDVLLFDATYQTNAYGKPFVILAGVNSHFQTAIFGCALLTAEIVEAYTWVLEKFRRAISVSDSLVTILVMKREHLRESPSYLISQRWTKMAKSSSLHGSTPLPEWVTQMTRYGALSTECVKMSFYASHSTNAYDEAREEIVRLTLKMSELYMLDVESQQKATGEENNVEQTSMHFGIGDPVIIKRKGSQNLAKDFITKATGWSTNPNSVQAQIVGSNFEGWSTIPSNGSEG</sequence>
<dbReference type="Pfam" id="PF10551">
    <property type="entry name" value="MULE"/>
    <property type="match status" value="1"/>
</dbReference>
<feature type="domain" description="MULE transposase" evidence="3">
    <location>
        <begin position="206"/>
        <end position="270"/>
    </location>
</feature>
<dbReference type="EMBL" id="WJXA01000013">
    <property type="protein sequence ID" value="KAF7120251.1"/>
    <property type="molecule type" value="Genomic_DNA"/>
</dbReference>
<keyword evidence="2" id="KW-0812">Transmembrane</keyword>
<dbReference type="OrthoDB" id="1733498at2759"/>
<organism evidence="4 5">
    <name type="scientific">Rhododendron simsii</name>
    <name type="common">Sims's rhododendron</name>
    <dbReference type="NCBI Taxonomy" id="118357"/>
    <lineage>
        <taxon>Eukaryota</taxon>
        <taxon>Viridiplantae</taxon>
        <taxon>Streptophyta</taxon>
        <taxon>Embryophyta</taxon>
        <taxon>Tracheophyta</taxon>
        <taxon>Spermatophyta</taxon>
        <taxon>Magnoliopsida</taxon>
        <taxon>eudicotyledons</taxon>
        <taxon>Gunneridae</taxon>
        <taxon>Pentapetalae</taxon>
        <taxon>asterids</taxon>
        <taxon>Ericales</taxon>
        <taxon>Ericaceae</taxon>
        <taxon>Ericoideae</taxon>
        <taxon>Rhodoreae</taxon>
        <taxon>Rhododendron</taxon>
    </lineage>
</organism>
<keyword evidence="2" id="KW-0472">Membrane</keyword>
<accession>A0A834L697</accession>
<gene>
    <name evidence="4" type="ORF">RHSIM_Rhsim13G0130700</name>
</gene>
<keyword evidence="5" id="KW-1185">Reference proteome</keyword>
<evidence type="ECO:0000256" key="2">
    <source>
        <dbReference type="SAM" id="Phobius"/>
    </source>
</evidence>
<protein>
    <recommendedName>
        <fullName evidence="3">MULE transposase domain-containing protein</fullName>
    </recommendedName>
</protein>
<feature type="transmembrane region" description="Helical" evidence="2">
    <location>
        <begin position="59"/>
        <end position="82"/>
    </location>
</feature>
<proteinExistence type="predicted"/>
<dbReference type="Proteomes" id="UP000626092">
    <property type="component" value="Unassembled WGS sequence"/>
</dbReference>
<feature type="region of interest" description="Disordered" evidence="1">
    <location>
        <begin position="17"/>
        <end position="42"/>
    </location>
</feature>
<comment type="caution">
    <text evidence="4">The sequence shown here is derived from an EMBL/GenBank/DDBJ whole genome shotgun (WGS) entry which is preliminary data.</text>
</comment>
<evidence type="ECO:0000313" key="4">
    <source>
        <dbReference type="EMBL" id="KAF7120251.1"/>
    </source>
</evidence>
<keyword evidence="2" id="KW-1133">Transmembrane helix</keyword>
<name>A0A834L697_RHOSS</name>
<evidence type="ECO:0000259" key="3">
    <source>
        <dbReference type="Pfam" id="PF10551"/>
    </source>
</evidence>
<reference evidence="4" key="1">
    <citation type="submission" date="2019-11" db="EMBL/GenBank/DDBJ databases">
        <authorList>
            <person name="Liu Y."/>
            <person name="Hou J."/>
            <person name="Li T.-Q."/>
            <person name="Guan C.-H."/>
            <person name="Wu X."/>
            <person name="Wu H.-Z."/>
            <person name="Ling F."/>
            <person name="Zhang R."/>
            <person name="Shi X.-G."/>
            <person name="Ren J.-P."/>
            <person name="Chen E.-F."/>
            <person name="Sun J.-M."/>
        </authorList>
    </citation>
    <scope>NUCLEOTIDE SEQUENCE</scope>
    <source>
        <strain evidence="4">Adult_tree_wgs_1</strain>
        <tissue evidence="4">Leaves</tissue>
    </source>
</reference>
<dbReference type="InterPro" id="IPR018289">
    <property type="entry name" value="MULE_transposase_dom"/>
</dbReference>
<dbReference type="PANTHER" id="PTHR47718">
    <property type="entry name" value="OS01G0519700 PROTEIN"/>
    <property type="match status" value="1"/>
</dbReference>